<dbReference type="EMBL" id="BDQX01000458">
    <property type="protein sequence ID" value="GBG11982.1"/>
    <property type="molecule type" value="Genomic_DNA"/>
</dbReference>
<proteinExistence type="predicted"/>
<dbReference type="Proteomes" id="UP000245202">
    <property type="component" value="Unassembled WGS sequence"/>
</dbReference>
<dbReference type="AlphaFoldDB" id="A0A2R5EZ53"/>
<gene>
    <name evidence="1" type="ORF">PAT3040_06842</name>
</gene>
<organism evidence="1 2">
    <name type="scientific">Paenibacillus agaridevorans</name>
    <dbReference type="NCBI Taxonomy" id="171404"/>
    <lineage>
        <taxon>Bacteria</taxon>
        <taxon>Bacillati</taxon>
        <taxon>Bacillota</taxon>
        <taxon>Bacilli</taxon>
        <taxon>Bacillales</taxon>
        <taxon>Paenibacillaceae</taxon>
        <taxon>Paenibacillus</taxon>
    </lineage>
</organism>
<dbReference type="RefSeq" id="WP_087566954.1">
    <property type="nucleotide sequence ID" value="NZ_BDQX01000458.1"/>
</dbReference>
<name>A0A2R5EZ53_9BACL</name>
<comment type="caution">
    <text evidence="1">The sequence shown here is derived from an EMBL/GenBank/DDBJ whole genome shotgun (WGS) entry which is preliminary data.</text>
</comment>
<evidence type="ECO:0000313" key="2">
    <source>
        <dbReference type="Proteomes" id="UP000245202"/>
    </source>
</evidence>
<accession>A0A2R5EZ53</accession>
<protein>
    <submittedName>
        <fullName evidence="1">Uncharacterized protein</fullName>
    </submittedName>
</protein>
<reference evidence="1 2" key="1">
    <citation type="submission" date="2017-08" db="EMBL/GenBank/DDBJ databases">
        <title>Substantial Increase in Enzyme Production by Combined Drug-Resistance Mutations in Paenibacillus agaridevorans.</title>
        <authorList>
            <person name="Tanaka Y."/>
            <person name="Funane K."/>
            <person name="Hosaka T."/>
            <person name="Shiwa Y."/>
            <person name="Fujita N."/>
            <person name="Miyazaki T."/>
            <person name="Yoshikawa H."/>
            <person name="Murakami K."/>
            <person name="Kasahara K."/>
            <person name="Inaoka T."/>
            <person name="Hiraga Y."/>
            <person name="Ochi K."/>
        </authorList>
    </citation>
    <scope>NUCLEOTIDE SEQUENCE [LARGE SCALE GENOMIC DNA]</scope>
    <source>
        <strain evidence="1 2">T-3040</strain>
    </source>
</reference>
<evidence type="ECO:0000313" key="1">
    <source>
        <dbReference type="EMBL" id="GBG11982.1"/>
    </source>
</evidence>
<sequence>MSQVKQIKPEQPIVTDKEFELAIKEKTLVNIFQNDMQIRPIATISGYSPDTIRMSDGSVIHRNANSFFAAANKAR</sequence>
<keyword evidence="2" id="KW-1185">Reference proteome</keyword>